<evidence type="ECO:0000256" key="2">
    <source>
        <dbReference type="ARBA" id="ARBA00022692"/>
    </source>
</evidence>
<feature type="transmembrane region" description="Helical" evidence="5">
    <location>
        <begin position="528"/>
        <end position="546"/>
    </location>
</feature>
<dbReference type="Proteomes" id="UP000807469">
    <property type="component" value="Unassembled WGS sequence"/>
</dbReference>
<dbReference type="Gene3D" id="1.20.1720.10">
    <property type="entry name" value="Multidrug resistance protein D"/>
    <property type="match status" value="1"/>
</dbReference>
<feature type="transmembrane region" description="Helical" evidence="5">
    <location>
        <begin position="125"/>
        <end position="145"/>
    </location>
</feature>
<name>A0A9P5ZAT4_9AGAR</name>
<feature type="transmembrane region" description="Helical" evidence="5">
    <location>
        <begin position="151"/>
        <end position="172"/>
    </location>
</feature>
<sequence>MSVSTGEKDGPLDDGGTKSVAELKTNIVNVEEGISEKSAGSTESTEYVPNTLVSGSRLALIFIAFMMAFLLVALDQTILSTALPTIASRFDAVKDISWIASAYFLPQASFMLFFGRVLTIAPAKIVFLVTVGIFELGSLFCAIAPSVNFLIFGRAVAGLGGAGMWVSIMSIIARITTLQQRPVLMGLFGAVFAVSSVIGPLIGGAFSDHVSWRWCFYINLPLGAVALLAITFILPNHPPNTRLNVSQFQAWLNLDWLGTFLSVAVVTMLMLPLQWAGSTKPWNDPVIISLLVTAIVPLALFILWEKRRGDQAVLPLSFFRRRNICGAFLGAGFSQIAFVVAIYYLPLLYQIKGHSATKSGIDILPYMVSCVSAALATGSIIAKTGYPWPFMVLSPLVAGVGFGMMYTTNVDTSISKLIGYQILAGAGLGAILQNAVIIAQAEYVDNEALVPQATSLVTFMQIVGAAIGLSIAGGIFSSQLRIQVGNHAPNLSADIKNAVLSNIEAISQLPEAEKILVKAAYSAAIDRMFLIAVAGCAAASVAALIIRRSRITVSKTAGGAL</sequence>
<evidence type="ECO:0000256" key="3">
    <source>
        <dbReference type="ARBA" id="ARBA00022989"/>
    </source>
</evidence>
<dbReference type="CDD" id="cd17502">
    <property type="entry name" value="MFS_Azr1_MDR_like"/>
    <property type="match status" value="1"/>
</dbReference>
<gene>
    <name evidence="7" type="ORF">BDN70DRAFT_872760</name>
</gene>
<feature type="transmembrane region" description="Helical" evidence="5">
    <location>
        <begin position="324"/>
        <end position="343"/>
    </location>
</feature>
<dbReference type="InterPro" id="IPR020846">
    <property type="entry name" value="MFS_dom"/>
</dbReference>
<evidence type="ECO:0000256" key="5">
    <source>
        <dbReference type="SAM" id="Phobius"/>
    </source>
</evidence>
<evidence type="ECO:0000313" key="8">
    <source>
        <dbReference type="Proteomes" id="UP000807469"/>
    </source>
</evidence>
<feature type="transmembrane region" description="Helical" evidence="5">
    <location>
        <begin position="285"/>
        <end position="304"/>
    </location>
</feature>
<keyword evidence="4 5" id="KW-0472">Membrane</keyword>
<dbReference type="PROSITE" id="PS50850">
    <property type="entry name" value="MFS"/>
    <property type="match status" value="1"/>
</dbReference>
<dbReference type="SUPFAM" id="SSF103473">
    <property type="entry name" value="MFS general substrate transporter"/>
    <property type="match status" value="1"/>
</dbReference>
<evidence type="ECO:0000259" key="6">
    <source>
        <dbReference type="PROSITE" id="PS50850"/>
    </source>
</evidence>
<dbReference type="OrthoDB" id="10021397at2759"/>
<dbReference type="InterPro" id="IPR036259">
    <property type="entry name" value="MFS_trans_sf"/>
</dbReference>
<evidence type="ECO:0000313" key="7">
    <source>
        <dbReference type="EMBL" id="KAF9484264.1"/>
    </source>
</evidence>
<dbReference type="GO" id="GO:0005886">
    <property type="term" value="C:plasma membrane"/>
    <property type="evidence" value="ECO:0007669"/>
    <property type="project" value="TreeGrafter"/>
</dbReference>
<feature type="transmembrane region" description="Helical" evidence="5">
    <location>
        <begin position="363"/>
        <end position="381"/>
    </location>
</feature>
<dbReference type="Pfam" id="PF07690">
    <property type="entry name" value="MFS_1"/>
    <property type="match status" value="1"/>
</dbReference>
<accession>A0A9P5ZAT4</accession>
<feature type="transmembrane region" description="Helical" evidence="5">
    <location>
        <begin position="58"/>
        <end position="78"/>
    </location>
</feature>
<dbReference type="GO" id="GO:0022857">
    <property type="term" value="F:transmembrane transporter activity"/>
    <property type="evidence" value="ECO:0007669"/>
    <property type="project" value="InterPro"/>
</dbReference>
<keyword evidence="2 5" id="KW-0812">Transmembrane</keyword>
<dbReference type="EMBL" id="MU155145">
    <property type="protein sequence ID" value="KAF9484264.1"/>
    <property type="molecule type" value="Genomic_DNA"/>
</dbReference>
<feature type="domain" description="Major facilitator superfamily (MFS) profile" evidence="6">
    <location>
        <begin position="61"/>
        <end position="551"/>
    </location>
</feature>
<feature type="transmembrane region" description="Helical" evidence="5">
    <location>
        <begin position="214"/>
        <end position="234"/>
    </location>
</feature>
<dbReference type="Gene3D" id="1.20.1250.20">
    <property type="entry name" value="MFS general substrate transporter like domains"/>
    <property type="match status" value="1"/>
</dbReference>
<organism evidence="7 8">
    <name type="scientific">Pholiota conissans</name>
    <dbReference type="NCBI Taxonomy" id="109636"/>
    <lineage>
        <taxon>Eukaryota</taxon>
        <taxon>Fungi</taxon>
        <taxon>Dikarya</taxon>
        <taxon>Basidiomycota</taxon>
        <taxon>Agaricomycotina</taxon>
        <taxon>Agaricomycetes</taxon>
        <taxon>Agaricomycetidae</taxon>
        <taxon>Agaricales</taxon>
        <taxon>Agaricineae</taxon>
        <taxon>Strophariaceae</taxon>
        <taxon>Pholiota</taxon>
    </lineage>
</organism>
<keyword evidence="3 5" id="KW-1133">Transmembrane helix</keyword>
<dbReference type="PANTHER" id="PTHR23501:SF198">
    <property type="entry name" value="AZOLE RESISTANCE PROTEIN 1-RELATED"/>
    <property type="match status" value="1"/>
</dbReference>
<feature type="transmembrane region" description="Helical" evidence="5">
    <location>
        <begin position="453"/>
        <end position="476"/>
    </location>
</feature>
<dbReference type="AlphaFoldDB" id="A0A9P5ZAT4"/>
<evidence type="ECO:0000256" key="4">
    <source>
        <dbReference type="ARBA" id="ARBA00023136"/>
    </source>
</evidence>
<proteinExistence type="predicted"/>
<feature type="transmembrane region" description="Helical" evidence="5">
    <location>
        <begin position="388"/>
        <end position="406"/>
    </location>
</feature>
<feature type="transmembrane region" description="Helical" evidence="5">
    <location>
        <begin position="418"/>
        <end position="441"/>
    </location>
</feature>
<dbReference type="PRINTS" id="PR01036">
    <property type="entry name" value="TCRTETB"/>
</dbReference>
<comment type="subcellular location">
    <subcellularLocation>
        <location evidence="1">Membrane</location>
        <topology evidence="1">Multi-pass membrane protein</topology>
    </subcellularLocation>
</comment>
<feature type="transmembrane region" description="Helical" evidence="5">
    <location>
        <begin position="184"/>
        <end position="202"/>
    </location>
</feature>
<comment type="caution">
    <text evidence="7">The sequence shown here is derived from an EMBL/GenBank/DDBJ whole genome shotgun (WGS) entry which is preliminary data.</text>
</comment>
<dbReference type="PANTHER" id="PTHR23501">
    <property type="entry name" value="MAJOR FACILITATOR SUPERFAMILY"/>
    <property type="match status" value="1"/>
</dbReference>
<feature type="transmembrane region" description="Helical" evidence="5">
    <location>
        <begin position="98"/>
        <end position="118"/>
    </location>
</feature>
<protein>
    <submittedName>
        <fullName evidence="7">ABC transporter</fullName>
    </submittedName>
</protein>
<evidence type="ECO:0000256" key="1">
    <source>
        <dbReference type="ARBA" id="ARBA00004141"/>
    </source>
</evidence>
<dbReference type="InterPro" id="IPR011701">
    <property type="entry name" value="MFS"/>
</dbReference>
<keyword evidence="8" id="KW-1185">Reference proteome</keyword>
<feature type="transmembrane region" description="Helical" evidence="5">
    <location>
        <begin position="254"/>
        <end position="273"/>
    </location>
</feature>
<reference evidence="7" key="1">
    <citation type="submission" date="2020-11" db="EMBL/GenBank/DDBJ databases">
        <authorList>
            <consortium name="DOE Joint Genome Institute"/>
            <person name="Ahrendt S."/>
            <person name="Riley R."/>
            <person name="Andreopoulos W."/>
            <person name="Labutti K."/>
            <person name="Pangilinan J."/>
            <person name="Ruiz-Duenas F.J."/>
            <person name="Barrasa J.M."/>
            <person name="Sanchez-Garcia M."/>
            <person name="Camarero S."/>
            <person name="Miyauchi S."/>
            <person name="Serrano A."/>
            <person name="Linde D."/>
            <person name="Babiker R."/>
            <person name="Drula E."/>
            <person name="Ayuso-Fernandez I."/>
            <person name="Pacheco R."/>
            <person name="Padilla G."/>
            <person name="Ferreira P."/>
            <person name="Barriuso J."/>
            <person name="Kellner H."/>
            <person name="Castanera R."/>
            <person name="Alfaro M."/>
            <person name="Ramirez L."/>
            <person name="Pisabarro A.G."/>
            <person name="Kuo A."/>
            <person name="Tritt A."/>
            <person name="Lipzen A."/>
            <person name="He G."/>
            <person name="Yan M."/>
            <person name="Ng V."/>
            <person name="Cullen D."/>
            <person name="Martin F."/>
            <person name="Rosso M.-N."/>
            <person name="Henrissat B."/>
            <person name="Hibbett D."/>
            <person name="Martinez A.T."/>
            <person name="Grigoriev I.V."/>
        </authorList>
    </citation>
    <scope>NUCLEOTIDE SEQUENCE</scope>
    <source>
        <strain evidence="7">CIRM-BRFM 674</strain>
    </source>
</reference>